<dbReference type="EMBL" id="LR824643">
    <property type="protein sequence ID" value="CAD0332080.1"/>
    <property type="molecule type" value="Genomic_DNA"/>
</dbReference>
<dbReference type="GO" id="GO:0009279">
    <property type="term" value="C:cell outer membrane"/>
    <property type="evidence" value="ECO:0007669"/>
    <property type="project" value="UniProtKB-SubCell"/>
</dbReference>
<evidence type="ECO:0000313" key="7">
    <source>
        <dbReference type="Proteomes" id="UP000514411"/>
    </source>
</evidence>
<dbReference type="GO" id="GO:0030246">
    <property type="term" value="F:carbohydrate binding"/>
    <property type="evidence" value="ECO:0007669"/>
    <property type="project" value="InterPro"/>
</dbReference>
<dbReference type="InterPro" id="IPR037066">
    <property type="entry name" value="Plug_dom_sf"/>
</dbReference>
<dbReference type="SUPFAM" id="SSF49452">
    <property type="entry name" value="Starch-binding domain-like"/>
    <property type="match status" value="1"/>
</dbReference>
<dbReference type="Gene3D" id="2.60.40.1120">
    <property type="entry name" value="Carboxypeptidase-like, regulatory domain"/>
    <property type="match status" value="1"/>
</dbReference>
<evidence type="ECO:0000256" key="4">
    <source>
        <dbReference type="SAM" id="SignalP"/>
    </source>
</evidence>
<evidence type="ECO:0000256" key="3">
    <source>
        <dbReference type="ARBA" id="ARBA00023237"/>
    </source>
</evidence>
<dbReference type="InterPro" id="IPR036942">
    <property type="entry name" value="Beta-barrel_TonB_sf"/>
</dbReference>
<proteinExistence type="predicted"/>
<feature type="chain" id="PRO_5039872879" evidence="4">
    <location>
        <begin position="33"/>
        <end position="1018"/>
    </location>
</feature>
<keyword evidence="3" id="KW-0998">Cell outer membrane</keyword>
<name>A0A7U7HME3_XANCJ</name>
<feature type="signal peptide" evidence="4">
    <location>
        <begin position="1"/>
        <end position="32"/>
    </location>
</feature>
<dbReference type="OrthoDB" id="9768147at2"/>
<evidence type="ECO:0000313" key="5">
    <source>
        <dbReference type="EMBL" id="CAD0332080.1"/>
    </source>
</evidence>
<keyword evidence="5" id="KW-0675">Receptor</keyword>
<evidence type="ECO:0000256" key="1">
    <source>
        <dbReference type="ARBA" id="ARBA00004442"/>
    </source>
</evidence>
<evidence type="ECO:0000256" key="2">
    <source>
        <dbReference type="ARBA" id="ARBA00023136"/>
    </source>
</evidence>
<dbReference type="RefSeq" id="WP_053055003.1">
    <property type="nucleotide sequence ID" value="NZ_CP012251.1"/>
</dbReference>
<reference evidence="5 7" key="1">
    <citation type="submission" date="2020-07" db="EMBL/GenBank/DDBJ databases">
        <authorList>
            <person name="Teixeira M."/>
        </authorList>
    </citation>
    <scope>NUCLEOTIDE SEQUENCE</scope>
    <source>
        <strain evidence="6">3</strain>
        <strain evidence="5">Xanthomonas arboricola pv. juglandis CPBF 427</strain>
    </source>
</reference>
<dbReference type="Gene3D" id="2.40.170.20">
    <property type="entry name" value="TonB-dependent receptor, beta-barrel domain"/>
    <property type="match status" value="2"/>
</dbReference>
<keyword evidence="4" id="KW-0732">Signal</keyword>
<sequence>MQEIRWLSFRSIPFLVCWTTCASLLPALQVHAQQATGAVYGDVAADAAATSRLVIRNLNTGASQTRTPGADGKFSVTGLAPGAYRVELQIGGQRPVWRDVLVRPGSATPVPAFVAADLKGLTLETVQVHADAVNNALDNTVPIDVSTPVLVRQYNQALFRKTGVDTSGASDGGSYANLLTQLPQMYMSQVTSGQGSGLASFNGGSGTETRYYINEFDTTFDYTGAGASSVPGDMIGSAQVIANGASAKYSNAMGGSVAATTKTGDNTLRAGFASSIVLPSSRVLNPKVRPYLIEQRDGVNRYYYQDLSTNGQTETAFNNTYSLSGPLIRDTLFFNVVVQNNRPQAQAQFMAGEIGDEWRTTRAAYNNPAANLSWVISDAQQLDLTAAQSDRKNYTRIDSLAEPSNPDAQRSYLRDVLFQSEDAFYLGRYRWQINQRMDLSLMAGYFSHMEKNTFSDAGLYAVRIDEPGGVEHVLASGMRDSQEPANYRKRGFRADYTWQLGAHKLQVGAEHYDLSFDSFNVYGRNGNYRYLNYGRPTERAIVGDLVVPADTPVLLTQVFNSGGILTQVNRGAYIEDYWQAAERWVVYGGLRRDNSGARLANGRNVLGLYTTSPRLGVSWDVRGDSSMKLGASAGVYTMPVPGVILTSLFNDFSDAYVAYTYSGINPDGTPIAPQQIGSYTNASIIGEPVAMTSRNLRNARQDSYTVYLQDNQLLPHWSGTLELNHSSVKRALAVWNDLNSSLSSPAYVYLQSLGYADPHLGNNMLINPGSAVVIDNDLDGDGQRERVSIPGSATGLAKPRREAYSASLELVHPETPEQPFFLLFGYTWKHVYGNYEGYYGETNGNVLGAPNFRYGALSAGSSGALPADVRHVLRLNASHTFGASGLSLGLGAVWQSGAPRSCYSQHPDPTDAAHDAGLSAFYCDGVAVSRGSLGRFPSWWTLDLNAAYEKHWGPQTLRLELNVGNLLNQDTEIASVPFYGAYAGTVDGRPTWERDRYYGAKTALYPRTTGVILRYNWN</sequence>
<comment type="subcellular location">
    <subcellularLocation>
        <location evidence="1">Cell outer membrane</location>
    </subcellularLocation>
</comment>
<dbReference type="Gene3D" id="2.170.130.10">
    <property type="entry name" value="TonB-dependent receptor, plug domain"/>
    <property type="match status" value="1"/>
</dbReference>
<dbReference type="AlphaFoldDB" id="A0A7U7HME3"/>
<accession>A0A7U7HME3</accession>
<dbReference type="InterPro" id="IPR013784">
    <property type="entry name" value="Carb-bd-like_fold"/>
</dbReference>
<dbReference type="EMBL" id="LR861807">
    <property type="protein sequence ID" value="CAD1793530.1"/>
    <property type="molecule type" value="Genomic_DNA"/>
</dbReference>
<protein>
    <submittedName>
        <fullName evidence="5">TonB-dependent receptor</fullName>
    </submittedName>
</protein>
<dbReference type="SUPFAM" id="SSF56935">
    <property type="entry name" value="Porins"/>
    <property type="match status" value="1"/>
</dbReference>
<keyword evidence="2" id="KW-0472">Membrane</keyword>
<evidence type="ECO:0000313" key="6">
    <source>
        <dbReference type="EMBL" id="CAD1793530.1"/>
    </source>
</evidence>
<dbReference type="Proteomes" id="UP000514411">
    <property type="component" value="Chromosome"/>
</dbReference>
<gene>
    <name evidence="6" type="ORF">XSP_002619</name>
    <name evidence="5" type="ORF">XSP_002642</name>
</gene>
<organism evidence="5">
    <name type="scientific">Xanthomonas campestris pv. juglandis</name>
    <name type="common">Xanthomonas arboricola pv. juglandis</name>
    <dbReference type="NCBI Taxonomy" id="195709"/>
    <lineage>
        <taxon>Bacteria</taxon>
        <taxon>Pseudomonadati</taxon>
        <taxon>Pseudomonadota</taxon>
        <taxon>Gammaproteobacteria</taxon>
        <taxon>Lysobacterales</taxon>
        <taxon>Lysobacteraceae</taxon>
        <taxon>Xanthomonas</taxon>
    </lineage>
</organism>